<evidence type="ECO:0000313" key="3">
    <source>
        <dbReference type="EMBL" id="MCM2674456.1"/>
    </source>
</evidence>
<evidence type="ECO:0000313" key="4">
    <source>
        <dbReference type="Proteomes" id="UP001203665"/>
    </source>
</evidence>
<gene>
    <name evidence="3" type="ORF">NDM98_02300</name>
</gene>
<keyword evidence="4" id="KW-1185">Reference proteome</keyword>
<protein>
    <submittedName>
        <fullName evidence="3">CHRD domain-containing protein</fullName>
    </submittedName>
</protein>
<organism evidence="3 4">
    <name type="scientific">Alkalicoccobacillus plakortidis</name>
    <dbReference type="NCBI Taxonomy" id="444060"/>
    <lineage>
        <taxon>Bacteria</taxon>
        <taxon>Bacillati</taxon>
        <taxon>Bacillota</taxon>
        <taxon>Bacilli</taxon>
        <taxon>Bacillales</taxon>
        <taxon>Bacillaceae</taxon>
        <taxon>Alkalicoccobacillus</taxon>
    </lineage>
</organism>
<evidence type="ECO:0000259" key="2">
    <source>
        <dbReference type="PROSITE" id="PS50933"/>
    </source>
</evidence>
<proteinExistence type="predicted"/>
<evidence type="ECO:0000256" key="1">
    <source>
        <dbReference type="SAM" id="SignalP"/>
    </source>
</evidence>
<comment type="caution">
    <text evidence="3">The sequence shown here is derived from an EMBL/GenBank/DDBJ whole genome shotgun (WGS) entry which is preliminary data.</text>
</comment>
<feature type="chain" id="PRO_5045759358" evidence="1">
    <location>
        <begin position="26"/>
        <end position="200"/>
    </location>
</feature>
<name>A0ABT0XEY3_9BACI</name>
<dbReference type="EMBL" id="JAMQJY010000001">
    <property type="protein sequence ID" value="MCM2674456.1"/>
    <property type="molecule type" value="Genomic_DNA"/>
</dbReference>
<feature type="domain" description="CHRD" evidence="2">
    <location>
        <begin position="28"/>
        <end position="164"/>
    </location>
</feature>
<dbReference type="Proteomes" id="UP001203665">
    <property type="component" value="Unassembled WGS sequence"/>
</dbReference>
<keyword evidence="1" id="KW-0732">Signal</keyword>
<reference evidence="3" key="1">
    <citation type="submission" date="2022-06" db="EMBL/GenBank/DDBJ databases">
        <title>Alkalicoccobacillus porphyridii sp. nov., isolated from a marine red alga, Porphyridium purpureum and reclassification of Shouchella plakortidis and Shouchella gibsonii as Alkalicoccobacillus plakortidis comb. nov. and Alkalicoccobacillus gibsonii comb. nov.</title>
        <authorList>
            <person name="Kim K.H."/>
            <person name="Lee J.K."/>
            <person name="Han D.M."/>
            <person name="Baek J.H."/>
            <person name="Jeon C.O."/>
        </authorList>
    </citation>
    <scope>NUCLEOTIDE SEQUENCE</scope>
    <source>
        <strain evidence="3">DSM 19153</strain>
    </source>
</reference>
<dbReference type="InterPro" id="IPR010895">
    <property type="entry name" value="CHRD"/>
</dbReference>
<sequence length="200" mass="22016">MKKAIIATTFASALAFTTFSGTALADHEGREFLVELTPYEVVNEDIEVKSDATGEAHIQVSEDGESLEYWVEAEYLEDAVAGHLHSGPKGENGPPKELVLFETDEPMDYNGDVASGTLTEDDLVGELTWQEFSMALVAGEVYIDIHTEEYPDGELRGQLDEYAQDAAKMPKEMPQTGFGGASNQGWFMNAWNSITSFFTR</sequence>
<dbReference type="Pfam" id="PF07452">
    <property type="entry name" value="CHRD"/>
    <property type="match status" value="1"/>
</dbReference>
<feature type="signal peptide" evidence="1">
    <location>
        <begin position="1"/>
        <end position="25"/>
    </location>
</feature>
<dbReference type="RefSeq" id="WP_251604218.1">
    <property type="nucleotide sequence ID" value="NZ_JAMQJY010000001.1"/>
</dbReference>
<accession>A0ABT0XEY3</accession>
<dbReference type="PROSITE" id="PS50933">
    <property type="entry name" value="CHRD"/>
    <property type="match status" value="1"/>
</dbReference>
<dbReference type="SMART" id="SM00754">
    <property type="entry name" value="CHRD"/>
    <property type="match status" value="1"/>
</dbReference>